<name>A0A8J3L8V2_9ACTN</name>
<comment type="caution">
    <text evidence="1">The sequence shown here is derived from an EMBL/GenBank/DDBJ whole genome shotgun (WGS) entry which is preliminary data.</text>
</comment>
<gene>
    <name evidence="1" type="ORF">Cme02nite_48740</name>
</gene>
<evidence type="ECO:0000313" key="2">
    <source>
        <dbReference type="Proteomes" id="UP000660339"/>
    </source>
</evidence>
<sequence length="92" mass="10576">MARTLRRAGRIVGVTRGGTDVPGRHPRDERMRMRNLDLAVDDLIARQPWLLDLYRRRPRKGTHLCPCCSPERFARIAIEERAAITGGEEGRR</sequence>
<reference evidence="1" key="1">
    <citation type="submission" date="2021-01" db="EMBL/GenBank/DDBJ databases">
        <title>Whole genome shotgun sequence of Catellatospora methionotrophica NBRC 14553.</title>
        <authorList>
            <person name="Komaki H."/>
            <person name="Tamura T."/>
        </authorList>
    </citation>
    <scope>NUCLEOTIDE SEQUENCE</scope>
    <source>
        <strain evidence="1">NBRC 14553</strain>
    </source>
</reference>
<dbReference type="Proteomes" id="UP000660339">
    <property type="component" value="Unassembled WGS sequence"/>
</dbReference>
<dbReference type="AlphaFoldDB" id="A0A8J3L8V2"/>
<evidence type="ECO:0000313" key="1">
    <source>
        <dbReference type="EMBL" id="GIG16542.1"/>
    </source>
</evidence>
<accession>A0A8J3L8V2</accession>
<protein>
    <submittedName>
        <fullName evidence="1">Uncharacterized protein</fullName>
    </submittedName>
</protein>
<proteinExistence type="predicted"/>
<dbReference type="EMBL" id="BONJ01000028">
    <property type="protein sequence ID" value="GIG16542.1"/>
    <property type="molecule type" value="Genomic_DNA"/>
</dbReference>
<keyword evidence="2" id="KW-1185">Reference proteome</keyword>
<organism evidence="1 2">
    <name type="scientific">Catellatospora methionotrophica</name>
    <dbReference type="NCBI Taxonomy" id="121620"/>
    <lineage>
        <taxon>Bacteria</taxon>
        <taxon>Bacillati</taxon>
        <taxon>Actinomycetota</taxon>
        <taxon>Actinomycetes</taxon>
        <taxon>Micromonosporales</taxon>
        <taxon>Micromonosporaceae</taxon>
        <taxon>Catellatospora</taxon>
    </lineage>
</organism>